<evidence type="ECO:0000256" key="1">
    <source>
        <dbReference type="ARBA" id="ARBA00022729"/>
    </source>
</evidence>
<accession>A0A914I0F0</accession>
<keyword evidence="3" id="KW-1185">Reference proteome</keyword>
<proteinExistence type="predicted"/>
<dbReference type="PROSITE" id="PS51034">
    <property type="entry name" value="ZP_2"/>
    <property type="match status" value="1"/>
</dbReference>
<evidence type="ECO:0000313" key="4">
    <source>
        <dbReference type="WBParaSite" id="Gr19_v10_g5738.t1"/>
    </source>
</evidence>
<dbReference type="InterPro" id="IPR057475">
    <property type="entry name" value="CUT_C"/>
</dbReference>
<dbReference type="PANTHER" id="PTHR22907:SF34">
    <property type="entry name" value="ZP DOMAIN-CONTAINING PROTEIN"/>
    <property type="match status" value="1"/>
</dbReference>
<keyword evidence="1" id="KW-0732">Signal</keyword>
<dbReference type="InterPro" id="IPR051962">
    <property type="entry name" value="Cuticlin"/>
</dbReference>
<dbReference type="PANTHER" id="PTHR22907">
    <property type="entry name" value="GH04558P"/>
    <property type="match status" value="1"/>
</dbReference>
<name>A0A914I0F0_GLORO</name>
<evidence type="ECO:0000259" key="2">
    <source>
        <dbReference type="PROSITE" id="PS51034"/>
    </source>
</evidence>
<dbReference type="Pfam" id="PF25301">
    <property type="entry name" value="CUT_C"/>
    <property type="match status" value="1"/>
</dbReference>
<organism evidence="3 4">
    <name type="scientific">Globodera rostochiensis</name>
    <name type="common">Golden nematode worm</name>
    <name type="synonym">Heterodera rostochiensis</name>
    <dbReference type="NCBI Taxonomy" id="31243"/>
    <lineage>
        <taxon>Eukaryota</taxon>
        <taxon>Metazoa</taxon>
        <taxon>Ecdysozoa</taxon>
        <taxon>Nematoda</taxon>
        <taxon>Chromadorea</taxon>
        <taxon>Rhabditida</taxon>
        <taxon>Tylenchina</taxon>
        <taxon>Tylenchomorpha</taxon>
        <taxon>Tylenchoidea</taxon>
        <taxon>Heteroderidae</taxon>
        <taxon>Heteroderinae</taxon>
        <taxon>Globodera</taxon>
    </lineage>
</organism>
<reference evidence="4" key="1">
    <citation type="submission" date="2022-11" db="UniProtKB">
        <authorList>
            <consortium name="WormBaseParasite"/>
        </authorList>
    </citation>
    <scope>IDENTIFICATION</scope>
</reference>
<feature type="domain" description="ZP" evidence="2">
    <location>
        <begin position="1"/>
        <end position="245"/>
    </location>
</feature>
<dbReference type="AlphaFoldDB" id="A0A914I0F0"/>
<dbReference type="Proteomes" id="UP000887572">
    <property type="component" value="Unplaced"/>
</dbReference>
<dbReference type="InterPro" id="IPR001507">
    <property type="entry name" value="ZP_dom"/>
</dbReference>
<sequence>MCLSVQQTIKECCCENVNLAILPQQTMRIIFLCHFLMAYAFKVTAENTSPPLASINPNADRLPQIKLAPARSESEMPDTEPIELPVSRFAEPECVYEVHLDSPDGPLVDRKITIGEMLYHKWVCGYKKQQNMDISPNKSSSANSLYCMMVHGCTISSVKQRNSNRRKRRRRRNAMDMALEIVDEFGCAIYTNITPEIEYHGDLSAVLGVQTFALDYDQPAVFFKCNVRLLFKINGRCRRPNCAKL</sequence>
<dbReference type="WBParaSite" id="Gr19_v10_g5738.t1">
    <property type="protein sequence ID" value="Gr19_v10_g5738.t1"/>
    <property type="gene ID" value="Gr19_v10_g5738"/>
</dbReference>
<protein>
    <submittedName>
        <fullName evidence="4">ZP domain-containing protein</fullName>
    </submittedName>
</protein>
<evidence type="ECO:0000313" key="3">
    <source>
        <dbReference type="Proteomes" id="UP000887572"/>
    </source>
</evidence>